<keyword evidence="9 13" id="KW-0066">ATP synthesis</keyword>
<feature type="transmembrane region" description="Helical" evidence="13">
    <location>
        <begin position="6"/>
        <end position="27"/>
    </location>
</feature>
<keyword evidence="16" id="KW-1185">Reference proteome</keyword>
<dbReference type="Proteomes" id="UP000199073">
    <property type="component" value="Unassembled WGS sequence"/>
</dbReference>
<dbReference type="InterPro" id="IPR050059">
    <property type="entry name" value="ATP_synthase_B_chain"/>
</dbReference>
<evidence type="ECO:0000256" key="10">
    <source>
        <dbReference type="ARBA" id="ARBA00025198"/>
    </source>
</evidence>
<keyword evidence="5 13" id="KW-0375">Hydrogen ion transport</keyword>
<gene>
    <name evidence="13" type="primary">atpF</name>
    <name evidence="15" type="ORF">SAMN05660330_00279</name>
</gene>
<evidence type="ECO:0000256" key="6">
    <source>
        <dbReference type="ARBA" id="ARBA00022989"/>
    </source>
</evidence>
<dbReference type="RefSeq" id="WP_092219025.1">
    <property type="nucleotide sequence ID" value="NZ_FNJI01000002.1"/>
</dbReference>
<evidence type="ECO:0000256" key="5">
    <source>
        <dbReference type="ARBA" id="ARBA00022781"/>
    </source>
</evidence>
<dbReference type="STRING" id="91360.SAMN05660330_00279"/>
<keyword evidence="8 13" id="KW-0472">Membrane</keyword>
<evidence type="ECO:0000256" key="14">
    <source>
        <dbReference type="RuleBase" id="RU003848"/>
    </source>
</evidence>
<accession>A0A1H0JQK8</accession>
<evidence type="ECO:0000256" key="8">
    <source>
        <dbReference type="ARBA" id="ARBA00023136"/>
    </source>
</evidence>
<evidence type="ECO:0000256" key="7">
    <source>
        <dbReference type="ARBA" id="ARBA00023065"/>
    </source>
</evidence>
<evidence type="ECO:0000256" key="13">
    <source>
        <dbReference type="HAMAP-Rule" id="MF_01398"/>
    </source>
</evidence>
<evidence type="ECO:0000256" key="3">
    <source>
        <dbReference type="ARBA" id="ARBA00022547"/>
    </source>
</evidence>
<dbReference type="InterPro" id="IPR002146">
    <property type="entry name" value="ATP_synth_b/b'su_bac/chlpt"/>
</dbReference>
<protein>
    <recommendedName>
        <fullName evidence="13">ATP synthase subunit b</fullName>
    </recommendedName>
    <alternativeName>
        <fullName evidence="13">ATP synthase F(0) sector subunit b</fullName>
    </alternativeName>
    <alternativeName>
        <fullName evidence="13">ATPase subunit I</fullName>
    </alternativeName>
    <alternativeName>
        <fullName evidence="13">F-type ATPase subunit b</fullName>
        <shortName evidence="13">F-ATPase subunit b</shortName>
    </alternativeName>
</protein>
<comment type="subcellular location">
    <subcellularLocation>
        <location evidence="13">Cell membrane</location>
        <topology evidence="13">Single-pass membrane protein</topology>
    </subcellularLocation>
    <subcellularLocation>
        <location evidence="12">Endomembrane system</location>
        <topology evidence="12">Single-pass membrane protein</topology>
    </subcellularLocation>
</comment>
<evidence type="ECO:0000256" key="2">
    <source>
        <dbReference type="ARBA" id="ARBA00022448"/>
    </source>
</evidence>
<evidence type="ECO:0000256" key="4">
    <source>
        <dbReference type="ARBA" id="ARBA00022692"/>
    </source>
</evidence>
<dbReference type="OrthoDB" id="9794968at2"/>
<comment type="similarity">
    <text evidence="1 13 14">Belongs to the ATPase B chain family.</text>
</comment>
<dbReference type="CDD" id="cd06503">
    <property type="entry name" value="ATP-synt_Fo_b"/>
    <property type="match status" value="1"/>
</dbReference>
<keyword evidence="3 13" id="KW-0138">CF(0)</keyword>
<dbReference type="GO" id="GO:0045259">
    <property type="term" value="C:proton-transporting ATP synthase complex"/>
    <property type="evidence" value="ECO:0007669"/>
    <property type="project" value="UniProtKB-KW"/>
</dbReference>
<keyword evidence="2 13" id="KW-0813">Transport</keyword>
<keyword evidence="6 13" id="KW-1133">Transmembrane helix</keyword>
<comment type="function">
    <text evidence="11">Component of the F(0) channel, it forms part of the peripheral stalk, linking F(1) to F(0). The b'-subunit is a diverged and duplicated form of b found in plants and photosynthetic bacteria.</text>
</comment>
<dbReference type="GO" id="GO:0046961">
    <property type="term" value="F:proton-transporting ATPase activity, rotational mechanism"/>
    <property type="evidence" value="ECO:0007669"/>
    <property type="project" value="TreeGrafter"/>
</dbReference>
<name>A0A1H0JQK8_9BACT</name>
<keyword evidence="4 13" id="KW-0812">Transmembrane</keyword>
<evidence type="ECO:0000256" key="1">
    <source>
        <dbReference type="ARBA" id="ARBA00005513"/>
    </source>
</evidence>
<dbReference type="GO" id="GO:0012505">
    <property type="term" value="C:endomembrane system"/>
    <property type="evidence" value="ECO:0007669"/>
    <property type="project" value="UniProtKB-SubCell"/>
</dbReference>
<keyword evidence="13" id="KW-1003">Cell membrane</keyword>
<evidence type="ECO:0000256" key="11">
    <source>
        <dbReference type="ARBA" id="ARBA00025614"/>
    </source>
</evidence>
<organism evidence="15 16">
    <name type="scientific">Desulforhopalus singaporensis</name>
    <dbReference type="NCBI Taxonomy" id="91360"/>
    <lineage>
        <taxon>Bacteria</taxon>
        <taxon>Pseudomonadati</taxon>
        <taxon>Thermodesulfobacteriota</taxon>
        <taxon>Desulfobulbia</taxon>
        <taxon>Desulfobulbales</taxon>
        <taxon>Desulfocapsaceae</taxon>
        <taxon>Desulforhopalus</taxon>
    </lineage>
</organism>
<comment type="subunit">
    <text evidence="13">F-type ATPases have 2 components, F(1) - the catalytic core - and F(0) - the membrane proton channel. F(1) has five subunits: alpha(3), beta(3), gamma(1), delta(1), epsilon(1). F(0) has three main subunits: a(1), b(2) and c(10-14). The alpha and beta chains form an alternating ring which encloses part of the gamma chain. F(1) is attached to F(0) by a central stalk formed by the gamma and epsilon chains, while a peripheral stalk is formed by the delta and b chains.</text>
</comment>
<dbReference type="GO" id="GO:0005886">
    <property type="term" value="C:plasma membrane"/>
    <property type="evidence" value="ECO:0007669"/>
    <property type="project" value="UniProtKB-SubCell"/>
</dbReference>
<dbReference type="Pfam" id="PF00430">
    <property type="entry name" value="ATP-synt_B"/>
    <property type="match status" value="1"/>
</dbReference>
<dbReference type="HAMAP" id="MF_01398">
    <property type="entry name" value="ATP_synth_b_bprime"/>
    <property type="match status" value="1"/>
</dbReference>
<dbReference type="GO" id="GO:0046933">
    <property type="term" value="F:proton-transporting ATP synthase activity, rotational mechanism"/>
    <property type="evidence" value="ECO:0007669"/>
    <property type="project" value="UniProtKB-UniRule"/>
</dbReference>
<dbReference type="EMBL" id="FNJI01000002">
    <property type="protein sequence ID" value="SDO45864.1"/>
    <property type="molecule type" value="Genomic_DNA"/>
</dbReference>
<dbReference type="PANTHER" id="PTHR33445:SF2">
    <property type="entry name" value="ATP SYNTHASE SUBUNIT B', CHLOROPLASTIC"/>
    <property type="match status" value="1"/>
</dbReference>
<comment type="function">
    <text evidence="10 13">F(1)F(0) ATP synthase produces ATP from ADP in the presence of a proton or sodium gradient. F-type ATPases consist of two structural domains, F(1) containing the extramembraneous catalytic core and F(0) containing the membrane proton channel, linked together by a central stalk and a peripheral stalk. During catalysis, ATP synthesis in the catalytic domain of F(1) is coupled via a rotary mechanism of the central stalk subunits to proton translocation.</text>
</comment>
<keyword evidence="7 13" id="KW-0406">Ion transport</keyword>
<evidence type="ECO:0000256" key="12">
    <source>
        <dbReference type="ARBA" id="ARBA00037847"/>
    </source>
</evidence>
<proteinExistence type="inferred from homology"/>
<evidence type="ECO:0000313" key="16">
    <source>
        <dbReference type="Proteomes" id="UP000199073"/>
    </source>
</evidence>
<sequence length="141" mass="15653">MVTMDITLFIQIVNMVVLMFLLNGVLYKPIRKIIRERSEKLEGMQEEILDFEKNAALRQEDVDAKMAQASGRAKRALDSARADAQKAGDEKLSAIKAEVEAERDKKLADLKSQIDSAKTSLHDGLEGFASDMASKILGRSL</sequence>
<evidence type="ECO:0000256" key="9">
    <source>
        <dbReference type="ARBA" id="ARBA00023310"/>
    </source>
</evidence>
<dbReference type="PANTHER" id="PTHR33445">
    <property type="entry name" value="ATP SYNTHASE SUBUNIT B', CHLOROPLASTIC"/>
    <property type="match status" value="1"/>
</dbReference>
<dbReference type="AlphaFoldDB" id="A0A1H0JQK8"/>
<evidence type="ECO:0000313" key="15">
    <source>
        <dbReference type="EMBL" id="SDO45864.1"/>
    </source>
</evidence>
<reference evidence="15 16" key="1">
    <citation type="submission" date="2016-10" db="EMBL/GenBank/DDBJ databases">
        <authorList>
            <person name="de Groot N.N."/>
        </authorList>
    </citation>
    <scope>NUCLEOTIDE SEQUENCE [LARGE SCALE GENOMIC DNA]</scope>
    <source>
        <strain evidence="15 16">DSM 12130</strain>
    </source>
</reference>